<reference evidence="1" key="1">
    <citation type="submission" date="2020-05" db="EMBL/GenBank/DDBJ databases">
        <authorList>
            <person name="Chiriac C."/>
            <person name="Salcher M."/>
            <person name="Ghai R."/>
            <person name="Kavagutti S V."/>
        </authorList>
    </citation>
    <scope>NUCLEOTIDE SEQUENCE</scope>
</reference>
<organism evidence="1">
    <name type="scientific">uncultured Caudovirales phage</name>
    <dbReference type="NCBI Taxonomy" id="2100421"/>
    <lineage>
        <taxon>Viruses</taxon>
        <taxon>Duplodnaviria</taxon>
        <taxon>Heunggongvirae</taxon>
        <taxon>Uroviricota</taxon>
        <taxon>Caudoviricetes</taxon>
        <taxon>Peduoviridae</taxon>
        <taxon>Maltschvirus</taxon>
        <taxon>Maltschvirus maltsch</taxon>
    </lineage>
</organism>
<evidence type="ECO:0000313" key="2">
    <source>
        <dbReference type="EMBL" id="CAB4210435.1"/>
    </source>
</evidence>
<gene>
    <name evidence="2" type="ORF">UFOVP1413_18</name>
    <name evidence="1" type="ORF">UFOVP893_21</name>
</gene>
<proteinExistence type="predicted"/>
<name>A0A6J5PCL4_9CAUD</name>
<dbReference type="EMBL" id="LR797364">
    <property type="protein sequence ID" value="CAB4210435.1"/>
    <property type="molecule type" value="Genomic_DNA"/>
</dbReference>
<accession>A0A6J5PCL4</accession>
<sequence>MRVPRPGPPRRLARAAYLLYGPYHIESTARLIGVDRRTVYRWRNGLSPVPDYVEKAMVVALLERWKDIEEFLK</sequence>
<evidence type="ECO:0000313" key="1">
    <source>
        <dbReference type="EMBL" id="CAB4168937.1"/>
    </source>
</evidence>
<dbReference type="EMBL" id="LR796841">
    <property type="protein sequence ID" value="CAB4168937.1"/>
    <property type="molecule type" value="Genomic_DNA"/>
</dbReference>
<protein>
    <submittedName>
        <fullName evidence="1">Uncharacterized protein</fullName>
    </submittedName>
</protein>